<reference evidence="2 3" key="1">
    <citation type="submission" date="2018-12" db="EMBL/GenBank/DDBJ databases">
        <title>Rubrispira sanarue gen. nov., sp., nov., a member of the order Silvanigrellales, isolated from a brackish lake in Hamamatsu Japan.</title>
        <authorList>
            <person name="Maejima Y."/>
            <person name="Iino T."/>
            <person name="Muraguchi Y."/>
            <person name="Fukuda K."/>
            <person name="Nojiri H."/>
            <person name="Ohkuma M."/>
            <person name="Moriuchi R."/>
            <person name="Dohra H."/>
            <person name="Kimbara K."/>
            <person name="Shintani M."/>
        </authorList>
    </citation>
    <scope>NUCLEOTIDE SEQUENCE [LARGE SCALE GENOMIC DNA]</scope>
    <source>
        <strain evidence="2 3">RF1110005</strain>
    </source>
</reference>
<protein>
    <recommendedName>
        <fullName evidence="4">Lipoprotein</fullName>
    </recommendedName>
</protein>
<evidence type="ECO:0000256" key="1">
    <source>
        <dbReference type="SAM" id="MobiDB-lite"/>
    </source>
</evidence>
<gene>
    <name evidence="2" type="ORF">JCM31447_04730</name>
</gene>
<evidence type="ECO:0008006" key="4">
    <source>
        <dbReference type="Google" id="ProtNLM"/>
    </source>
</evidence>
<keyword evidence="3" id="KW-1185">Reference proteome</keyword>
<dbReference type="EMBL" id="AP019368">
    <property type="protein sequence ID" value="BBH52036.1"/>
    <property type="molecule type" value="Genomic_DNA"/>
</dbReference>
<dbReference type="KEGG" id="sbf:JCM31447_04730"/>
<sequence>MQKIKPTKFFILVLFSCSFYSCGFKLDPSPLYPTHISKIEEETNKRKKESQKNSSNQEAPSAKKESE</sequence>
<dbReference type="AlphaFoldDB" id="A0A4P2VGT5"/>
<dbReference type="RefSeq" id="WP_130606127.1">
    <property type="nucleotide sequence ID" value="NZ_AP019368.1"/>
</dbReference>
<accession>A0A4P2VGT5</accession>
<dbReference type="PROSITE" id="PS51257">
    <property type="entry name" value="PROKAR_LIPOPROTEIN"/>
    <property type="match status" value="1"/>
</dbReference>
<name>A0A4P2VGT5_FLUSA</name>
<evidence type="ECO:0000313" key="2">
    <source>
        <dbReference type="EMBL" id="BBH52036.1"/>
    </source>
</evidence>
<proteinExistence type="predicted"/>
<feature type="region of interest" description="Disordered" evidence="1">
    <location>
        <begin position="41"/>
        <end position="67"/>
    </location>
</feature>
<dbReference type="Proteomes" id="UP000291236">
    <property type="component" value="Chromosome"/>
</dbReference>
<organism evidence="2 3">
    <name type="scientific">Fluviispira sanaruensis</name>
    <dbReference type="NCBI Taxonomy" id="2493639"/>
    <lineage>
        <taxon>Bacteria</taxon>
        <taxon>Pseudomonadati</taxon>
        <taxon>Bdellovibrionota</taxon>
        <taxon>Oligoflexia</taxon>
        <taxon>Silvanigrellales</taxon>
        <taxon>Silvanigrellaceae</taxon>
        <taxon>Fluviispira</taxon>
    </lineage>
</organism>
<evidence type="ECO:0000313" key="3">
    <source>
        <dbReference type="Proteomes" id="UP000291236"/>
    </source>
</evidence>